<accession>A0AAW2I606</accession>
<dbReference type="InterPro" id="IPR027417">
    <property type="entry name" value="P-loop_NTPase"/>
</dbReference>
<evidence type="ECO:0000256" key="6">
    <source>
        <dbReference type="ARBA" id="ARBA00023136"/>
    </source>
</evidence>
<keyword evidence="3" id="KW-0547">Nucleotide-binding</keyword>
<dbReference type="AlphaFoldDB" id="A0AAW2I606"/>
<gene>
    <name evidence="11" type="ORF">PYX00_004782</name>
</gene>
<dbReference type="PANTHER" id="PTHR43038">
    <property type="entry name" value="ATP-BINDING CASSETTE, SUB-FAMILY H, MEMBER 1"/>
    <property type="match status" value="1"/>
</dbReference>
<comment type="caution">
    <text evidence="11">The sequence shown here is derived from an EMBL/GenBank/DDBJ whole genome shotgun (WGS) entry which is preliminary data.</text>
</comment>
<dbReference type="PROSITE" id="PS50893">
    <property type="entry name" value="ABC_TRANSPORTER_2"/>
    <property type="match status" value="1"/>
</dbReference>
<evidence type="ECO:0000259" key="10">
    <source>
        <dbReference type="PROSITE" id="PS51012"/>
    </source>
</evidence>
<organism evidence="11">
    <name type="scientific">Menopon gallinae</name>
    <name type="common">poultry shaft louse</name>
    <dbReference type="NCBI Taxonomy" id="328185"/>
    <lineage>
        <taxon>Eukaryota</taxon>
        <taxon>Metazoa</taxon>
        <taxon>Ecdysozoa</taxon>
        <taxon>Arthropoda</taxon>
        <taxon>Hexapoda</taxon>
        <taxon>Insecta</taxon>
        <taxon>Pterygota</taxon>
        <taxon>Neoptera</taxon>
        <taxon>Paraneoptera</taxon>
        <taxon>Psocodea</taxon>
        <taxon>Troctomorpha</taxon>
        <taxon>Phthiraptera</taxon>
        <taxon>Amblycera</taxon>
        <taxon>Menoponidae</taxon>
        <taxon>Menopon</taxon>
    </lineage>
</organism>
<dbReference type="InterPro" id="IPR003439">
    <property type="entry name" value="ABC_transporter-like_ATP-bd"/>
</dbReference>
<keyword evidence="2 8" id="KW-0812">Transmembrane</keyword>
<dbReference type="Pfam" id="PF00005">
    <property type="entry name" value="ABC_tran"/>
    <property type="match status" value="1"/>
</dbReference>
<dbReference type="PROSITE" id="PS51012">
    <property type="entry name" value="ABC_TM2"/>
    <property type="match status" value="1"/>
</dbReference>
<keyword evidence="5 8" id="KW-1133">Transmembrane helix</keyword>
<evidence type="ECO:0000256" key="8">
    <source>
        <dbReference type="SAM" id="Phobius"/>
    </source>
</evidence>
<feature type="domain" description="ABC transmembrane type-2" evidence="10">
    <location>
        <begin position="492"/>
        <end position="719"/>
    </location>
</feature>
<dbReference type="EMBL" id="JARGDH010000002">
    <property type="protein sequence ID" value="KAL0277532.1"/>
    <property type="molecule type" value="Genomic_DNA"/>
</dbReference>
<evidence type="ECO:0000256" key="2">
    <source>
        <dbReference type="ARBA" id="ARBA00022692"/>
    </source>
</evidence>
<feature type="transmembrane region" description="Helical" evidence="8">
    <location>
        <begin position="337"/>
        <end position="359"/>
    </location>
</feature>
<dbReference type="GO" id="GO:0005524">
    <property type="term" value="F:ATP binding"/>
    <property type="evidence" value="ECO:0007669"/>
    <property type="project" value="UniProtKB-KW"/>
</dbReference>
<feature type="domain" description="ABC transporter" evidence="9">
    <location>
        <begin position="19"/>
        <end position="253"/>
    </location>
</feature>
<dbReference type="GO" id="GO:0016887">
    <property type="term" value="F:ATP hydrolysis activity"/>
    <property type="evidence" value="ECO:0007669"/>
    <property type="project" value="InterPro"/>
</dbReference>
<evidence type="ECO:0000256" key="5">
    <source>
        <dbReference type="ARBA" id="ARBA00022989"/>
    </source>
</evidence>
<dbReference type="InterPro" id="IPR047817">
    <property type="entry name" value="ABC2_TM_bact-type"/>
</dbReference>
<dbReference type="InterPro" id="IPR013525">
    <property type="entry name" value="ABC2_TM"/>
</dbReference>
<feature type="transmembrane region" description="Helical" evidence="8">
    <location>
        <begin position="602"/>
        <end position="625"/>
    </location>
</feature>
<evidence type="ECO:0000259" key="9">
    <source>
        <dbReference type="PROSITE" id="PS50893"/>
    </source>
</evidence>
<dbReference type="GO" id="GO:0140359">
    <property type="term" value="F:ABC-type transporter activity"/>
    <property type="evidence" value="ECO:0007669"/>
    <property type="project" value="InterPro"/>
</dbReference>
<feature type="transmembrane region" description="Helical" evidence="8">
    <location>
        <begin position="569"/>
        <end position="596"/>
    </location>
</feature>
<dbReference type="PANTHER" id="PTHR43038:SF3">
    <property type="entry name" value="ABC TRANSPORTER G FAMILY MEMBER 20 ISOFORM X1"/>
    <property type="match status" value="1"/>
</dbReference>
<dbReference type="CDD" id="cd03230">
    <property type="entry name" value="ABC_DR_subfamily_A"/>
    <property type="match status" value="1"/>
</dbReference>
<dbReference type="SMART" id="SM00382">
    <property type="entry name" value="AAA"/>
    <property type="match status" value="1"/>
</dbReference>
<proteinExistence type="predicted"/>
<dbReference type="InterPro" id="IPR017871">
    <property type="entry name" value="ABC_transporter-like_CS"/>
</dbReference>
<reference evidence="11" key="1">
    <citation type="journal article" date="2024" name="Gigascience">
        <title>Chromosome-level genome of the poultry shaft louse Menopon gallinae provides insight into the host-switching and adaptive evolution of parasitic lice.</title>
        <authorList>
            <person name="Xu Y."/>
            <person name="Ma L."/>
            <person name="Liu S."/>
            <person name="Liang Y."/>
            <person name="Liu Q."/>
            <person name="He Z."/>
            <person name="Tian L."/>
            <person name="Duan Y."/>
            <person name="Cai W."/>
            <person name="Li H."/>
            <person name="Song F."/>
        </authorList>
    </citation>
    <scope>NUCLEOTIDE SEQUENCE</scope>
    <source>
        <strain evidence="11">Cailab_2023a</strain>
    </source>
</reference>
<feature type="transmembrane region" description="Helical" evidence="8">
    <location>
        <begin position="693"/>
        <end position="716"/>
    </location>
</feature>
<feature type="transmembrane region" description="Helical" evidence="8">
    <location>
        <begin position="529"/>
        <end position="548"/>
    </location>
</feature>
<evidence type="ECO:0000256" key="1">
    <source>
        <dbReference type="ARBA" id="ARBA00004141"/>
    </source>
</evidence>
<protein>
    <submittedName>
        <fullName evidence="11">Uncharacterized protein</fullName>
    </submittedName>
</protein>
<dbReference type="Gene3D" id="3.40.50.300">
    <property type="entry name" value="P-loop containing nucleotide triphosphate hydrolases"/>
    <property type="match status" value="1"/>
</dbReference>
<dbReference type="InterPro" id="IPR003593">
    <property type="entry name" value="AAA+_ATPase"/>
</dbReference>
<dbReference type="GO" id="GO:0016020">
    <property type="term" value="C:membrane"/>
    <property type="evidence" value="ECO:0007669"/>
    <property type="project" value="UniProtKB-SubCell"/>
</dbReference>
<comment type="subcellular location">
    <subcellularLocation>
        <location evidence="1">Membrane</location>
        <topology evidence="1">Multi-pass membrane protein</topology>
    </subcellularLocation>
</comment>
<evidence type="ECO:0000313" key="11">
    <source>
        <dbReference type="EMBL" id="KAL0277532.1"/>
    </source>
</evidence>
<dbReference type="SUPFAM" id="SSF52540">
    <property type="entry name" value="P-loop containing nucleoside triphosphate hydrolases"/>
    <property type="match status" value="1"/>
</dbReference>
<evidence type="ECO:0000256" key="7">
    <source>
        <dbReference type="SAM" id="MobiDB-lite"/>
    </source>
</evidence>
<dbReference type="Pfam" id="PF12698">
    <property type="entry name" value="ABC2_membrane_3"/>
    <property type="match status" value="1"/>
</dbReference>
<name>A0AAW2I606_9NEOP</name>
<feature type="transmembrane region" description="Helical" evidence="8">
    <location>
        <begin position="637"/>
        <end position="656"/>
    </location>
</feature>
<keyword evidence="4" id="KW-0067">ATP-binding</keyword>
<sequence length="723" mass="81993">MDHSLELGPFHPEKLDVAVCVRNGFKQYGLKHNRNIILNGLNMTVEKGTIYGLLGASGCGKTTLLTCIVGRRRLNSGDIWVLGGKPGEKGSGVPGPRVGYMPQEISLLKEFTIAETLKYFGWIFGLKSKYIKKRTKKLVSLLELPNLKYYVKDLSGGQQRRVSFAAALLHDPDLLILDEPTVGVDPVLRQNIWDYLIEITTQARKTVIITTHYIEEARQAQTIGLMREGVLLAEQSPKTLLQRFQCSSLEEVFLNLSIRQHKLQNKTDEQNGAESRQSEFHEVNENTMSLPPEFNQDEEVNYAYNKENYEECNTKPSFKNHMRALIWKNYLWIKRNIPIILFLFVLPVIQVILFCTAIGRDPKELHLAVVNNELDVYQKCDDTLLTSKDCNFTLLSCQYLQYLKNRTSYIQDNFDALSEAQTAVRRGHAWGIIHFNENYSQSLYERIDLGNRAPEDIVEEADIIINLDMSNQAIGLLIYRDLSYSFLEFIGRVLEKCAWNPRVVQIPIQFNQPVYGDANPRFIDFTSPGSLLAMIFILAVALTGGSLLTDKGEGTMERCLVAGVNMFEILLSHIITEFVIMVGQTLIILMLAFVVFDLQNVGPWACVIFMSVLQGINGMSLGFLLSTVFDSQVMATLLGVGYFLGVLFLSGILWPVEGMHWLLQYVVWSSPLFYATEAMRCVMLRGWGITEPVVYVGFISTILWIMIYLLLTLLSIKLKKALH</sequence>
<evidence type="ECO:0000256" key="4">
    <source>
        <dbReference type="ARBA" id="ARBA00022840"/>
    </source>
</evidence>
<keyword evidence="6 8" id="KW-0472">Membrane</keyword>
<dbReference type="PROSITE" id="PS00211">
    <property type="entry name" value="ABC_TRANSPORTER_1"/>
    <property type="match status" value="1"/>
</dbReference>
<feature type="region of interest" description="Disordered" evidence="7">
    <location>
        <begin position="265"/>
        <end position="288"/>
    </location>
</feature>
<evidence type="ECO:0000256" key="3">
    <source>
        <dbReference type="ARBA" id="ARBA00022741"/>
    </source>
</evidence>